<dbReference type="Proteomes" id="UP000255365">
    <property type="component" value="Unassembled WGS sequence"/>
</dbReference>
<dbReference type="AlphaFoldDB" id="A0A370S124"/>
<evidence type="ECO:0000313" key="2">
    <source>
        <dbReference type="EMBL" id="RDL13433.1"/>
    </source>
</evidence>
<evidence type="ECO:0000256" key="1">
    <source>
        <dbReference type="SAM" id="Phobius"/>
    </source>
</evidence>
<feature type="transmembrane region" description="Helical" evidence="1">
    <location>
        <begin position="7"/>
        <end position="27"/>
    </location>
</feature>
<dbReference type="EMBL" id="QRAV01000025">
    <property type="protein sequence ID" value="RDL13433.1"/>
    <property type="molecule type" value="Genomic_DNA"/>
</dbReference>
<evidence type="ECO:0000313" key="3">
    <source>
        <dbReference type="Proteomes" id="UP000255365"/>
    </source>
</evidence>
<keyword evidence="1" id="KW-1133">Transmembrane helix</keyword>
<sequence length="113" mass="12594">MSHIEWYVYWVLGCGVVFNGWLVWQFAKVCGHLIYTAVAAASFTRFCWACGKVHGFKGRKFPHWIYAPQVWFGFFAVSLGCSPGSINHLGGSGVWNGIGNWTVYPAKEAEPCA</sequence>
<protein>
    <submittedName>
        <fullName evidence="2">Uncharacterized protein</fullName>
    </submittedName>
</protein>
<feature type="transmembrane region" description="Helical" evidence="1">
    <location>
        <begin position="33"/>
        <end position="51"/>
    </location>
</feature>
<dbReference type="RefSeq" id="WP_147282646.1">
    <property type="nucleotide sequence ID" value="NZ_QRAV01000025.1"/>
</dbReference>
<reference evidence="2 3" key="1">
    <citation type="submission" date="2018-07" db="EMBL/GenBank/DDBJ databases">
        <title>Genome sequencing of rice bacterial endophytes.</title>
        <authorList>
            <person name="Venturi V."/>
        </authorList>
    </citation>
    <scope>NUCLEOTIDE SEQUENCE [LARGE SCALE GENOMIC DNA]</scope>
    <source>
        <strain evidence="2 3">E2333</strain>
    </source>
</reference>
<keyword evidence="1" id="KW-0472">Membrane</keyword>
<keyword evidence="1" id="KW-0812">Transmembrane</keyword>
<name>A0A370S124_PSEJE</name>
<accession>A0A370S124</accession>
<proteinExistence type="predicted"/>
<gene>
    <name evidence="2" type="ORF">DEU51_12530</name>
</gene>
<comment type="caution">
    <text evidence="2">The sequence shown here is derived from an EMBL/GenBank/DDBJ whole genome shotgun (WGS) entry which is preliminary data.</text>
</comment>
<organism evidence="2 3">
    <name type="scientific">Pseudomonas jessenii</name>
    <dbReference type="NCBI Taxonomy" id="77298"/>
    <lineage>
        <taxon>Bacteria</taxon>
        <taxon>Pseudomonadati</taxon>
        <taxon>Pseudomonadota</taxon>
        <taxon>Gammaproteobacteria</taxon>
        <taxon>Pseudomonadales</taxon>
        <taxon>Pseudomonadaceae</taxon>
        <taxon>Pseudomonas</taxon>
    </lineage>
</organism>